<sequence>LVNRPEKRIGFYNFCLWNKTVGELQCFKHKHLQLMGISLGGMMLARTAVYACLVCSIFYFIFAAYVKCTEEREGWKLIRITLVIKMVILSGGLGLFLLQTSQWIQPSDLTGGFLALLGTQALLLLQIVTVTAYLGWAKHTHLCQSPCTEEALPIDI</sequence>
<gene>
    <name evidence="2" type="primary">Tmem140_1</name>
    <name evidence="2" type="ORF">TRILEU_R15607</name>
</gene>
<dbReference type="Pfam" id="PF14985">
    <property type="entry name" value="TM140"/>
    <property type="match status" value="1"/>
</dbReference>
<keyword evidence="3" id="KW-1185">Reference proteome</keyword>
<protein>
    <submittedName>
        <fullName evidence="2">TM140 protein</fullName>
    </submittedName>
</protein>
<feature type="transmembrane region" description="Helical" evidence="1">
    <location>
        <begin position="77"/>
        <end position="98"/>
    </location>
</feature>
<name>A0A852JAY0_9PICI</name>
<dbReference type="OrthoDB" id="9898473at2759"/>
<proteinExistence type="predicted"/>
<keyword evidence="1" id="KW-0812">Transmembrane</keyword>
<dbReference type="InterPro" id="IPR028038">
    <property type="entry name" value="TM140"/>
</dbReference>
<evidence type="ECO:0000313" key="2">
    <source>
        <dbReference type="EMBL" id="NXX51902.1"/>
    </source>
</evidence>
<keyword evidence="1" id="KW-1133">Transmembrane helix</keyword>
<reference evidence="2" key="1">
    <citation type="submission" date="2020-02" db="EMBL/GenBank/DDBJ databases">
        <title>Bird 10,000 Genomes (B10K) Project - Family phase.</title>
        <authorList>
            <person name="Zhang G."/>
        </authorList>
    </citation>
    <scope>NUCLEOTIDE SEQUENCE</scope>
    <source>
        <strain evidence="2">B10K-DU-002-37</strain>
        <tissue evidence="2">Muscle</tissue>
    </source>
</reference>
<feature type="transmembrane region" description="Helical" evidence="1">
    <location>
        <begin position="110"/>
        <end position="136"/>
    </location>
</feature>
<evidence type="ECO:0000256" key="1">
    <source>
        <dbReference type="SAM" id="Phobius"/>
    </source>
</evidence>
<keyword evidence="1" id="KW-0472">Membrane</keyword>
<organism evidence="2 3">
    <name type="scientific">Tricholaema leucomelas</name>
    <name type="common">pied barbet</name>
    <dbReference type="NCBI Taxonomy" id="240729"/>
    <lineage>
        <taxon>Eukaryota</taxon>
        <taxon>Metazoa</taxon>
        <taxon>Chordata</taxon>
        <taxon>Craniata</taxon>
        <taxon>Vertebrata</taxon>
        <taxon>Euteleostomi</taxon>
        <taxon>Archelosauria</taxon>
        <taxon>Archosauria</taxon>
        <taxon>Dinosauria</taxon>
        <taxon>Saurischia</taxon>
        <taxon>Theropoda</taxon>
        <taxon>Coelurosauria</taxon>
        <taxon>Aves</taxon>
        <taxon>Neognathae</taxon>
        <taxon>Neoaves</taxon>
        <taxon>Telluraves</taxon>
        <taxon>Coraciimorphae</taxon>
        <taxon>Piciformes</taxon>
        <taxon>Lybiidae</taxon>
        <taxon>Tricholaema lacrymosa</taxon>
    </lineage>
</organism>
<feature type="non-terminal residue" evidence="2">
    <location>
        <position position="156"/>
    </location>
</feature>
<dbReference type="EMBL" id="WAAF01029964">
    <property type="protein sequence ID" value="NXX51902.1"/>
    <property type="molecule type" value="Genomic_DNA"/>
</dbReference>
<evidence type="ECO:0000313" key="3">
    <source>
        <dbReference type="Proteomes" id="UP000627253"/>
    </source>
</evidence>
<feature type="transmembrane region" description="Helical" evidence="1">
    <location>
        <begin position="43"/>
        <end position="65"/>
    </location>
</feature>
<comment type="caution">
    <text evidence="2">The sequence shown here is derived from an EMBL/GenBank/DDBJ whole genome shotgun (WGS) entry which is preliminary data.</text>
</comment>
<dbReference type="AlphaFoldDB" id="A0A852JAY0"/>
<feature type="non-terminal residue" evidence="2">
    <location>
        <position position="1"/>
    </location>
</feature>
<dbReference type="PANTHER" id="PTHR16103:SF0">
    <property type="entry name" value="TRANSMEMBRANE PROTEIN 140"/>
    <property type="match status" value="1"/>
</dbReference>
<dbReference type="PANTHER" id="PTHR16103">
    <property type="entry name" value="TRANSMEMBRANE PROTEIN 140"/>
    <property type="match status" value="1"/>
</dbReference>
<accession>A0A852JAY0</accession>
<dbReference type="Proteomes" id="UP000627253">
    <property type="component" value="Unassembled WGS sequence"/>
</dbReference>